<dbReference type="SMART" id="SM00387">
    <property type="entry name" value="HATPase_c"/>
    <property type="match status" value="1"/>
</dbReference>
<comment type="caution">
    <text evidence="5">The sequence shown here is derived from an EMBL/GenBank/DDBJ whole genome shotgun (WGS) entry which is preliminary data.</text>
</comment>
<keyword evidence="3" id="KW-0597">Phosphoprotein</keyword>
<evidence type="ECO:0000256" key="2">
    <source>
        <dbReference type="ARBA" id="ARBA00012438"/>
    </source>
</evidence>
<evidence type="ECO:0000313" key="6">
    <source>
        <dbReference type="Proteomes" id="UP000321938"/>
    </source>
</evidence>
<dbReference type="Gene3D" id="3.30.565.10">
    <property type="entry name" value="Histidine kinase-like ATPase, C-terminal domain"/>
    <property type="match status" value="1"/>
</dbReference>
<dbReference type="SMART" id="SM00388">
    <property type="entry name" value="HisKA"/>
    <property type="match status" value="1"/>
</dbReference>
<dbReference type="PANTHER" id="PTHR43065">
    <property type="entry name" value="SENSOR HISTIDINE KINASE"/>
    <property type="match status" value="1"/>
</dbReference>
<accession>A0A5C7BAZ2</accession>
<dbReference type="OrthoDB" id="9806995at2"/>
<dbReference type="CDD" id="cd00082">
    <property type="entry name" value="HisKA"/>
    <property type="match status" value="1"/>
</dbReference>
<dbReference type="InterPro" id="IPR036890">
    <property type="entry name" value="HATPase_C_sf"/>
</dbReference>
<dbReference type="InterPro" id="IPR003661">
    <property type="entry name" value="HisK_dim/P_dom"/>
</dbReference>
<dbReference type="GO" id="GO:0000155">
    <property type="term" value="F:phosphorelay sensor kinase activity"/>
    <property type="evidence" value="ECO:0007669"/>
    <property type="project" value="InterPro"/>
</dbReference>
<name>A0A5C7BAZ2_9FLAO</name>
<dbReference type="AlphaFoldDB" id="A0A5C7BAZ2"/>
<organism evidence="5 6">
    <name type="scientific">Psychroserpens burtonensis</name>
    <dbReference type="NCBI Taxonomy" id="49278"/>
    <lineage>
        <taxon>Bacteria</taxon>
        <taxon>Pseudomonadati</taxon>
        <taxon>Bacteroidota</taxon>
        <taxon>Flavobacteriia</taxon>
        <taxon>Flavobacteriales</taxon>
        <taxon>Flavobacteriaceae</taxon>
        <taxon>Psychroserpens</taxon>
    </lineage>
</organism>
<dbReference type="PROSITE" id="PS50109">
    <property type="entry name" value="HIS_KIN"/>
    <property type="match status" value="1"/>
</dbReference>
<dbReference type="STRING" id="1123037.GCA_000425305_00445"/>
<dbReference type="Gene3D" id="1.10.287.130">
    <property type="match status" value="1"/>
</dbReference>
<dbReference type="SUPFAM" id="SSF55874">
    <property type="entry name" value="ATPase domain of HSP90 chaperone/DNA topoisomerase II/histidine kinase"/>
    <property type="match status" value="1"/>
</dbReference>
<proteinExistence type="predicted"/>
<evidence type="ECO:0000259" key="4">
    <source>
        <dbReference type="PROSITE" id="PS50109"/>
    </source>
</evidence>
<dbReference type="PANTHER" id="PTHR43065:SF42">
    <property type="entry name" value="TWO-COMPONENT SENSOR PPRA"/>
    <property type="match status" value="1"/>
</dbReference>
<reference evidence="5 6" key="1">
    <citation type="submission" date="2019-08" db="EMBL/GenBank/DDBJ databases">
        <title>Genome of Psychroserpens burtonensis ACAM 167.</title>
        <authorList>
            <person name="Bowman J.P."/>
        </authorList>
    </citation>
    <scope>NUCLEOTIDE SEQUENCE [LARGE SCALE GENOMIC DNA]</scope>
    <source>
        <strain evidence="5 6">ACAM 167</strain>
    </source>
</reference>
<evidence type="ECO:0000256" key="3">
    <source>
        <dbReference type="ARBA" id="ARBA00022553"/>
    </source>
</evidence>
<dbReference type="Pfam" id="PF02518">
    <property type="entry name" value="HATPase_c"/>
    <property type="match status" value="1"/>
</dbReference>
<evidence type="ECO:0000313" key="5">
    <source>
        <dbReference type="EMBL" id="TXE20072.1"/>
    </source>
</evidence>
<dbReference type="Proteomes" id="UP000321938">
    <property type="component" value="Unassembled WGS sequence"/>
</dbReference>
<dbReference type="InterPro" id="IPR005467">
    <property type="entry name" value="His_kinase_dom"/>
</dbReference>
<sequence>MRNTKDLERITPLVWKELKTLGVPFFRCGIFIIREDEQMVHAYLSSPSGDSLAALHIGFDDTEVAIIQPALTNWRLQKDYKETWNQSEFIKNSKTFMKYGQIESVQKYQAGETPPEKLVLQLVPFKQGMLYVGNSEPLIEEHIDLIKTLAQAFSIAYSRYEDFIQLELAKVSVENALSELQTTQTQLIQSEKMASLGELTAGIAHEIQNPLNFVNNFSEVSKELLDEMLEAIENGDMEEVHAIMADVIQNLEKINHHGKRADAIVKGMLQHSRASGDKKEATDINKLADEYLRLAYHGLRAKDKAFNANIKTDFDESVGKIDVIPQDIGRVILNLITNAFYAVNEKKMAIGKNGLDHGDLKGLTTYEPTVIVSTKLLDTPLEAGGERKGNAVQISIKDNGNGVPDKIKEKIFQPFFTTKPTGQGTGLGLSMSYDIVTKGHGGELTVETIENEGLSDSNSGRQAGTTFSIILPINTI</sequence>
<dbReference type="InterPro" id="IPR003594">
    <property type="entry name" value="HATPase_dom"/>
</dbReference>
<dbReference type="InterPro" id="IPR004358">
    <property type="entry name" value="Sig_transdc_His_kin-like_C"/>
</dbReference>
<evidence type="ECO:0000256" key="1">
    <source>
        <dbReference type="ARBA" id="ARBA00000085"/>
    </source>
</evidence>
<comment type="catalytic activity">
    <reaction evidence="1">
        <text>ATP + protein L-histidine = ADP + protein N-phospho-L-histidine.</text>
        <dbReference type="EC" id="2.7.13.3"/>
    </reaction>
</comment>
<feature type="domain" description="Histidine kinase" evidence="4">
    <location>
        <begin position="202"/>
        <end position="475"/>
    </location>
</feature>
<dbReference type="SUPFAM" id="SSF47384">
    <property type="entry name" value="Homodimeric domain of signal transducing histidine kinase"/>
    <property type="match status" value="1"/>
</dbReference>
<keyword evidence="6" id="KW-1185">Reference proteome</keyword>
<dbReference type="EMBL" id="VOSB01000002">
    <property type="protein sequence ID" value="TXE20072.1"/>
    <property type="molecule type" value="Genomic_DNA"/>
</dbReference>
<dbReference type="PRINTS" id="PR00344">
    <property type="entry name" value="BCTRLSENSOR"/>
</dbReference>
<dbReference type="EC" id="2.7.13.3" evidence="2"/>
<dbReference type="InterPro" id="IPR036097">
    <property type="entry name" value="HisK_dim/P_sf"/>
</dbReference>
<gene>
    <name evidence="5" type="ORF">ES692_01975</name>
</gene>
<protein>
    <recommendedName>
        <fullName evidence="2">histidine kinase</fullName>
        <ecNumber evidence="2">2.7.13.3</ecNumber>
    </recommendedName>
</protein>